<keyword evidence="5" id="KW-0472">Membrane</keyword>
<feature type="compositionally biased region" description="Low complexity" evidence="4">
    <location>
        <begin position="1161"/>
        <end position="1170"/>
    </location>
</feature>
<feature type="compositionally biased region" description="Basic residues" evidence="4">
    <location>
        <begin position="1019"/>
        <end position="1046"/>
    </location>
</feature>
<evidence type="ECO:0000256" key="1">
    <source>
        <dbReference type="ARBA" id="ARBA00004496"/>
    </source>
</evidence>
<evidence type="ECO:0000256" key="2">
    <source>
        <dbReference type="ARBA" id="ARBA00022490"/>
    </source>
</evidence>
<evidence type="ECO:0000256" key="3">
    <source>
        <dbReference type="SAM" id="Coils"/>
    </source>
</evidence>
<feature type="coiled-coil region" evidence="3">
    <location>
        <begin position="265"/>
        <end position="292"/>
    </location>
</feature>
<keyword evidence="5" id="KW-1133">Transmembrane helix</keyword>
<keyword evidence="3" id="KW-0175">Coiled coil</keyword>
<evidence type="ECO:0000256" key="5">
    <source>
        <dbReference type="SAM" id="Phobius"/>
    </source>
</evidence>
<feature type="transmembrane region" description="Helical" evidence="5">
    <location>
        <begin position="570"/>
        <end position="594"/>
    </location>
</feature>
<dbReference type="EMBL" id="CAJNJA010033086">
    <property type="protein sequence ID" value="CAE7674413.1"/>
    <property type="molecule type" value="Genomic_DNA"/>
</dbReference>
<feature type="non-terminal residue" evidence="6">
    <location>
        <position position="1"/>
    </location>
</feature>
<dbReference type="GO" id="GO:0005929">
    <property type="term" value="C:cilium"/>
    <property type="evidence" value="ECO:0007669"/>
    <property type="project" value="UniProtKB-ARBA"/>
</dbReference>
<feature type="region of interest" description="Disordered" evidence="4">
    <location>
        <begin position="1657"/>
        <end position="1728"/>
    </location>
</feature>
<feature type="transmembrane region" description="Helical" evidence="5">
    <location>
        <begin position="541"/>
        <end position="563"/>
    </location>
</feature>
<evidence type="ECO:0000313" key="6">
    <source>
        <dbReference type="EMBL" id="CAE7674413.1"/>
    </source>
</evidence>
<feature type="compositionally biased region" description="Basic and acidic residues" evidence="4">
    <location>
        <begin position="1188"/>
        <end position="1212"/>
    </location>
</feature>
<dbReference type="OrthoDB" id="423540at2759"/>
<dbReference type="GO" id="GO:0005737">
    <property type="term" value="C:cytoplasm"/>
    <property type="evidence" value="ECO:0007669"/>
    <property type="project" value="UniProtKB-SubCell"/>
</dbReference>
<feature type="compositionally biased region" description="Low complexity" evidence="4">
    <location>
        <begin position="1047"/>
        <end position="1061"/>
    </location>
</feature>
<sequence length="1728" mass="194016">MKRGHVARKEQLKRRVRGRVREHTEVINDAQRSIKDIEDAITQVEGCQTRLVHMRYARFADLKVCEKRLQLRERRPPLENFRDAVEEALGRERGVLERSRQDLLSLEAEAQQFLTDLQAMRAELSRDTGARRLQVESELAQMRMATGASVSLPEVDKKNTQPHQAIKLLSEEEAKSLKQRSIAVIRQARELPDRADVMLARIRQESHQCTHRAGRQLAVKTRELGELKKTLEENIRGVAATLTQARMALSKEEGRLETVMGDKALQETQERVNDLTAMVQELQDSHKALVEELRCKVAALDIDNSCRRVTPQAAAEPPQQKTLQQSASAPNFRKGEAVEDQEPGLPRHLSMLQKFGSDHFGRLLHVVMPPVSTVALVVGAVAAVLQAVTVFKILIVLAPRWSNSRSFMKEWCRELVVQAERWLGRVSGTKKRIKAYRDVQRAILQQSCICFMAAGVFRFIRIQVELSEATDPVYLALDIPVLVGYWTMLTVLLLPCEVSPFVLDTLHAGMQLLCAMAHFFANAEDVEAVAYLTILPRLVSALWVQWGWKALIGHCLCSGVLWWRDLDMVYIAFGSLFFLMTLTCTLHGSISLAAEQSVQLKTKRASMESATTLMSGICDCVIELDASFRLLEDSPQLGTMLFCENSASTLAGSDFLDLVTSEDRERVEDFLTSIPGTSKVSPTTTTRLVDSALTPIKTELYQMSFTGVDGGSCRLIGFKESPDFTGSTVAPLRSDSATLTMASEAAQGQSVNKDYSIVFDAVTFEILVASDDFENLFAKCTGHFADFEKMSIYDLSPDVGATSLSRRIQSAVNSLDSDPPEPQQVLGSFNLFGVCTMKATLELEHDPSLATLVGTLRCKEHREQPVRRPEGNAGLHSPQNTGNGTYLPPIQPKSPAIAQTCAKSLCLHDPSGMEFALHLQLRMEPVVCRSGLDASEQASQSSRSTRLPSRRLRGRRSIPLATRGEWTSPARRGRWARRCWQPWRRRQSHLHSMRCTIRRCRRRPRLGGLRLEAAVSKRTERKRRKRVRRERPRWRPRWIPRRKLRKSSAPSSPKTAPGKKSLFSAVKALMQVTREEEKTEGQKLAQMLGAVDRRSASPSVQSDLQSDLQSRPSDQTDPNSSRRGSPEPGGHRKSNPNKAARSQTALVKAAAAFKSALSAVAGATDTTTGGNRRLSVAERMAMTSGSRPTDKDKESAEERSDARQEGEQRESSWRTNPENCLRHFVREQVLADELEVERCWLILAQRCGGQEAEAKKPETPVPEFATQRRERGHGRWKWQSQPFEAPLCSFQELVNVENNPMPLSEAMERVRSMAGGQNFTWERLHISFPIVLWYQHSWENEIKKSRTSCVVSFVHKPGCAFVYQPTVPVTTLLIEPKQLFRPMFQFDPRSFHTFKLAWRHYLDFGSTDYRVIVGGELERWCQRCKTAIEKPFNAVYWLLLMIGSHYRESLASRRVVSKLEDPPEQVPIICIDSFVALSALLFSPERQVLYAGVDPTPSYLRWLQYIGDQYNSNKASGTKDSRTVFEMNEFLDFPAIIIFYGRPQHRGRESEPLAWVNSPSLIKSYIARYSEDNKCGCQLEPAARLYTYSCSLGCCTTSTSNDAEKAINDAEKWYCWNGLKVCEIGVPVPHTQASFLSPFVTTRQVAFLCPVHGPDRLAKSTSPRSHRQVHRGDSKNSVAASHLDGEGGDIEEQTRSSSQKTMSLVSNMDGGLESGAPSEVASEAGDDE</sequence>
<feature type="region of interest" description="Disordered" evidence="4">
    <location>
        <begin position="1016"/>
        <end position="1062"/>
    </location>
</feature>
<feature type="transmembrane region" description="Helical" evidence="5">
    <location>
        <begin position="472"/>
        <end position="494"/>
    </location>
</feature>
<protein>
    <submittedName>
        <fullName evidence="6">Uncharacterized protein</fullName>
    </submittedName>
</protein>
<organism evidence="6 7">
    <name type="scientific">Symbiodinium necroappetens</name>
    <dbReference type="NCBI Taxonomy" id="1628268"/>
    <lineage>
        <taxon>Eukaryota</taxon>
        <taxon>Sar</taxon>
        <taxon>Alveolata</taxon>
        <taxon>Dinophyceae</taxon>
        <taxon>Suessiales</taxon>
        <taxon>Symbiodiniaceae</taxon>
        <taxon>Symbiodinium</taxon>
    </lineage>
</organism>
<evidence type="ECO:0000256" key="4">
    <source>
        <dbReference type="SAM" id="MobiDB-lite"/>
    </source>
</evidence>
<feature type="coiled-coil region" evidence="3">
    <location>
        <begin position="96"/>
        <end position="123"/>
    </location>
</feature>
<name>A0A812W9L6_9DINO</name>
<accession>A0A812W9L6</accession>
<gene>
    <name evidence="6" type="ORF">SNEC2469_LOCUS19332</name>
</gene>
<feature type="region of interest" description="Disordered" evidence="4">
    <location>
        <begin position="933"/>
        <end position="956"/>
    </location>
</feature>
<feature type="compositionally biased region" description="Low complexity" evidence="4">
    <location>
        <begin position="1097"/>
        <end position="1115"/>
    </location>
</feature>
<reference evidence="6" key="1">
    <citation type="submission" date="2021-02" db="EMBL/GenBank/DDBJ databases">
        <authorList>
            <person name="Dougan E. K."/>
            <person name="Rhodes N."/>
            <person name="Thang M."/>
            <person name="Chan C."/>
        </authorList>
    </citation>
    <scope>NUCLEOTIDE SEQUENCE</scope>
</reference>
<keyword evidence="7" id="KW-1185">Reference proteome</keyword>
<feature type="region of interest" description="Disordered" evidence="4">
    <location>
        <begin position="1161"/>
        <end position="1214"/>
    </location>
</feature>
<feature type="region of interest" description="Disordered" evidence="4">
    <location>
        <begin position="1091"/>
        <end position="1145"/>
    </location>
</feature>
<evidence type="ECO:0000313" key="7">
    <source>
        <dbReference type="Proteomes" id="UP000601435"/>
    </source>
</evidence>
<feature type="region of interest" description="Disordered" evidence="4">
    <location>
        <begin position="310"/>
        <end position="337"/>
    </location>
</feature>
<comment type="subcellular location">
    <subcellularLocation>
        <location evidence="1">Cytoplasm</location>
    </subcellularLocation>
</comment>
<feature type="transmembrane region" description="Helical" evidence="5">
    <location>
        <begin position="374"/>
        <end position="398"/>
    </location>
</feature>
<feature type="region of interest" description="Disordered" evidence="4">
    <location>
        <begin position="862"/>
        <end position="887"/>
    </location>
</feature>
<feature type="compositionally biased region" description="Polar residues" evidence="4">
    <location>
        <begin position="1695"/>
        <end position="1706"/>
    </location>
</feature>
<keyword evidence="2" id="KW-0963">Cytoplasm</keyword>
<comment type="caution">
    <text evidence="6">The sequence shown here is derived from an EMBL/GenBank/DDBJ whole genome shotgun (WGS) entry which is preliminary data.</text>
</comment>
<proteinExistence type="predicted"/>
<feature type="compositionally biased region" description="Polar residues" evidence="4">
    <location>
        <begin position="319"/>
        <end position="329"/>
    </location>
</feature>
<dbReference type="InterPro" id="IPR048256">
    <property type="entry name" value="Tektin-like"/>
</dbReference>
<dbReference type="Proteomes" id="UP000601435">
    <property type="component" value="Unassembled WGS sequence"/>
</dbReference>
<keyword evidence="5" id="KW-0812">Transmembrane</keyword>
<dbReference type="Pfam" id="PF03148">
    <property type="entry name" value="Tektin"/>
    <property type="match status" value="1"/>
</dbReference>